<keyword evidence="11" id="KW-1185">Reference proteome</keyword>
<evidence type="ECO:0000256" key="2">
    <source>
        <dbReference type="ARBA" id="ARBA00022723"/>
    </source>
</evidence>
<dbReference type="InterPro" id="IPR013087">
    <property type="entry name" value="Znf_C2H2_type"/>
</dbReference>
<dbReference type="PROSITE" id="PS00028">
    <property type="entry name" value="ZINC_FINGER_C2H2_1"/>
    <property type="match status" value="1"/>
</dbReference>
<gene>
    <name evidence="10" type="ORF">VP01_374g1</name>
</gene>
<accession>A0A0L6UTU3</accession>
<evidence type="ECO:0000256" key="1">
    <source>
        <dbReference type="ARBA" id="ARBA00004123"/>
    </source>
</evidence>
<sequence length="476" mass="52768">MALVCKWGNPCCLLAFPTAEELFNHLCDVHVGRKRHGNLSLSCSWEVSPPPPCPSKFSLLILRSPQQACDHKAAKRDHMTSHMMVHCPLQTNVCGVSNPCTICSKTFKRSYDLRKHEITHTAAHHQAHGRSRAMIYNEVEISFTLPIKSSSSVVGAVNHSRVYSCPRDQSVDSLTLSAKSTPIRRGSSVPGSRNKPYLRPKSCTPSTRPHSDSNDHLPPITRTLSNSFINPSYMSNSDYSENQFMDSTSFPAFKNLYQPHPADHELLAKMEWSGDDLPHKPGYPHGSSLPACVNYSGLSGRRVEQGGMTASLDCVGTASSSFNPYASFDSANPVSYPLVDEPSRDDLKQLPNHSTQDDPDLHFNHTPTTTHHQYTELDGYGQPAWQQPHQLIVFEPPILFPSAPSSFDWSSSSSSTTLNTSTDHPDPLGLEEILNQFNSLVNHDHAPFNDYFSTENPLAFSTHNNLSASPELFYPL</sequence>
<dbReference type="SMART" id="SM00355">
    <property type="entry name" value="ZnF_C2H2"/>
    <property type="match status" value="3"/>
</dbReference>
<proteinExistence type="predicted"/>
<keyword evidence="5" id="KW-0862">Zinc</keyword>
<feature type="region of interest" description="Disordered" evidence="8">
    <location>
        <begin position="336"/>
        <end position="381"/>
    </location>
</feature>
<evidence type="ECO:0000259" key="9">
    <source>
        <dbReference type="PROSITE" id="PS50157"/>
    </source>
</evidence>
<dbReference type="PANTHER" id="PTHR47257">
    <property type="entry name" value="PH-RESPONSE TRANSCRIPTION FACTOR PACC/RIM101"/>
    <property type="match status" value="1"/>
</dbReference>
<name>A0A0L6UTU3_9BASI</name>
<feature type="domain" description="C2H2-type" evidence="9">
    <location>
        <begin position="98"/>
        <end position="125"/>
    </location>
</feature>
<comment type="subcellular location">
    <subcellularLocation>
        <location evidence="1">Nucleus</location>
    </subcellularLocation>
</comment>
<dbReference type="Gene3D" id="3.30.160.60">
    <property type="entry name" value="Classic Zinc Finger"/>
    <property type="match status" value="1"/>
</dbReference>
<evidence type="ECO:0000313" key="10">
    <source>
        <dbReference type="EMBL" id="KNZ51953.1"/>
    </source>
</evidence>
<keyword evidence="6" id="KW-0539">Nucleus</keyword>
<dbReference type="EMBL" id="LAVV01008779">
    <property type="protein sequence ID" value="KNZ51953.1"/>
    <property type="molecule type" value="Genomic_DNA"/>
</dbReference>
<dbReference type="InterPro" id="IPR050806">
    <property type="entry name" value="pacC/RIM101"/>
</dbReference>
<evidence type="ECO:0000313" key="11">
    <source>
        <dbReference type="Proteomes" id="UP000037035"/>
    </source>
</evidence>
<comment type="caution">
    <text evidence="10">The sequence shown here is derived from an EMBL/GenBank/DDBJ whole genome shotgun (WGS) entry which is preliminary data.</text>
</comment>
<dbReference type="STRING" id="27349.A0A0L6UTU3"/>
<evidence type="ECO:0000256" key="3">
    <source>
        <dbReference type="ARBA" id="ARBA00022737"/>
    </source>
</evidence>
<protein>
    <recommendedName>
        <fullName evidence="9">C2H2-type domain-containing protein</fullName>
    </recommendedName>
</protein>
<evidence type="ECO:0000256" key="5">
    <source>
        <dbReference type="ARBA" id="ARBA00022833"/>
    </source>
</evidence>
<keyword evidence="4 7" id="KW-0863">Zinc-finger</keyword>
<evidence type="ECO:0000256" key="7">
    <source>
        <dbReference type="PROSITE-ProRule" id="PRU00042"/>
    </source>
</evidence>
<evidence type="ECO:0000256" key="4">
    <source>
        <dbReference type="ARBA" id="ARBA00022771"/>
    </source>
</evidence>
<dbReference type="PANTHER" id="PTHR47257:SF1">
    <property type="entry name" value="PH-RESPONSE TRANSCRIPTION FACTOR PACC_RIM101"/>
    <property type="match status" value="1"/>
</dbReference>
<dbReference type="AlphaFoldDB" id="A0A0L6UTU3"/>
<organism evidence="10 11">
    <name type="scientific">Puccinia sorghi</name>
    <dbReference type="NCBI Taxonomy" id="27349"/>
    <lineage>
        <taxon>Eukaryota</taxon>
        <taxon>Fungi</taxon>
        <taxon>Dikarya</taxon>
        <taxon>Basidiomycota</taxon>
        <taxon>Pucciniomycotina</taxon>
        <taxon>Pucciniomycetes</taxon>
        <taxon>Pucciniales</taxon>
        <taxon>Pucciniaceae</taxon>
        <taxon>Puccinia</taxon>
    </lineage>
</organism>
<evidence type="ECO:0000256" key="8">
    <source>
        <dbReference type="SAM" id="MobiDB-lite"/>
    </source>
</evidence>
<reference evidence="10 11" key="1">
    <citation type="submission" date="2015-08" db="EMBL/GenBank/DDBJ databases">
        <title>Next Generation Sequencing and Analysis of the Genome of Puccinia sorghi L Schw, the Causal Agent of Maize Common Rust.</title>
        <authorList>
            <person name="Rochi L."/>
            <person name="Burguener G."/>
            <person name="Darino M."/>
            <person name="Turjanski A."/>
            <person name="Kreff E."/>
            <person name="Dieguez M.J."/>
            <person name="Sacco F."/>
        </authorList>
    </citation>
    <scope>NUCLEOTIDE SEQUENCE [LARGE SCALE GENOMIC DNA]</scope>
    <source>
        <strain evidence="10 11">RO10H11247</strain>
    </source>
</reference>
<keyword evidence="2" id="KW-0479">Metal-binding</keyword>
<dbReference type="GO" id="GO:0008270">
    <property type="term" value="F:zinc ion binding"/>
    <property type="evidence" value="ECO:0007669"/>
    <property type="project" value="UniProtKB-KW"/>
</dbReference>
<feature type="region of interest" description="Disordered" evidence="8">
    <location>
        <begin position="175"/>
        <end position="222"/>
    </location>
</feature>
<dbReference type="GO" id="GO:0005634">
    <property type="term" value="C:nucleus"/>
    <property type="evidence" value="ECO:0007669"/>
    <property type="project" value="UniProtKB-SubCell"/>
</dbReference>
<keyword evidence="3" id="KW-0677">Repeat</keyword>
<evidence type="ECO:0000256" key="6">
    <source>
        <dbReference type="ARBA" id="ARBA00023242"/>
    </source>
</evidence>
<dbReference type="Proteomes" id="UP000037035">
    <property type="component" value="Unassembled WGS sequence"/>
</dbReference>
<dbReference type="VEuPathDB" id="FungiDB:VP01_374g1"/>
<dbReference type="GO" id="GO:0045944">
    <property type="term" value="P:positive regulation of transcription by RNA polymerase II"/>
    <property type="evidence" value="ECO:0007669"/>
    <property type="project" value="TreeGrafter"/>
</dbReference>
<dbReference type="PROSITE" id="PS50157">
    <property type="entry name" value="ZINC_FINGER_C2H2_2"/>
    <property type="match status" value="1"/>
</dbReference>
<dbReference type="OrthoDB" id="6155966at2759"/>